<dbReference type="Gene3D" id="2.60.40.10">
    <property type="entry name" value="Immunoglobulins"/>
    <property type="match status" value="2"/>
</dbReference>
<keyword evidence="5 7" id="KW-0326">Glycosidase</keyword>
<dbReference type="InterPro" id="IPR006101">
    <property type="entry name" value="Glyco_hydro_2"/>
</dbReference>
<evidence type="ECO:0000313" key="9">
    <source>
        <dbReference type="EMBL" id="NDV61612.1"/>
    </source>
</evidence>
<dbReference type="SUPFAM" id="SSF74650">
    <property type="entry name" value="Galactose mutarotase-like"/>
    <property type="match status" value="1"/>
</dbReference>
<comment type="catalytic activity">
    <reaction evidence="1 7">
        <text>Hydrolysis of terminal non-reducing beta-D-galactose residues in beta-D-galactosides.</text>
        <dbReference type="EC" id="3.2.1.23"/>
    </reaction>
</comment>
<dbReference type="InterPro" id="IPR004199">
    <property type="entry name" value="B-gal_small/dom_5"/>
</dbReference>
<feature type="domain" description="Beta galactosidase small chain/" evidence="8">
    <location>
        <begin position="772"/>
        <end position="1053"/>
    </location>
</feature>
<dbReference type="Pfam" id="PF02837">
    <property type="entry name" value="Glyco_hydro_2_N"/>
    <property type="match status" value="1"/>
</dbReference>
<dbReference type="InterPro" id="IPR006103">
    <property type="entry name" value="Glyco_hydro_2_cat"/>
</dbReference>
<dbReference type="Pfam" id="PF02836">
    <property type="entry name" value="Glyco_hydro_2_C"/>
    <property type="match status" value="1"/>
</dbReference>
<dbReference type="EC" id="3.2.1.23" evidence="3 7"/>
<comment type="caution">
    <text evidence="9">The sequence shown here is derived from an EMBL/GenBank/DDBJ whole genome shotgun (WGS) entry which is preliminary data.</text>
</comment>
<dbReference type="GO" id="GO:0009341">
    <property type="term" value="C:beta-galactosidase complex"/>
    <property type="evidence" value="ECO:0007669"/>
    <property type="project" value="InterPro"/>
</dbReference>
<organism evidence="9 10">
    <name type="scientific">Oceanipulchritudo coccoides</name>
    <dbReference type="NCBI Taxonomy" id="2706888"/>
    <lineage>
        <taxon>Bacteria</taxon>
        <taxon>Pseudomonadati</taxon>
        <taxon>Verrucomicrobiota</taxon>
        <taxon>Opitutia</taxon>
        <taxon>Puniceicoccales</taxon>
        <taxon>Oceanipulchritudinaceae</taxon>
        <taxon>Oceanipulchritudo</taxon>
    </lineage>
</organism>
<dbReference type="Pfam" id="PF00703">
    <property type="entry name" value="Glyco_hydro_2"/>
    <property type="match status" value="1"/>
</dbReference>
<dbReference type="SUPFAM" id="SSF49303">
    <property type="entry name" value="beta-Galactosidase/glucuronidase domain"/>
    <property type="match status" value="2"/>
</dbReference>
<dbReference type="PRINTS" id="PR00132">
    <property type="entry name" value="GLHYDRLASE2"/>
</dbReference>
<accession>A0A6B2LZN9</accession>
<evidence type="ECO:0000256" key="6">
    <source>
        <dbReference type="ARBA" id="ARBA00032230"/>
    </source>
</evidence>
<dbReference type="InterPro" id="IPR006102">
    <property type="entry name" value="Ig-like_GH2"/>
</dbReference>
<gene>
    <name evidence="9" type="ORF">G0Q06_04035</name>
</gene>
<dbReference type="AlphaFoldDB" id="A0A6B2LZN9"/>
<dbReference type="RefSeq" id="WP_163962697.1">
    <property type="nucleotide sequence ID" value="NZ_JAAGNX010000001.1"/>
</dbReference>
<name>A0A6B2LZN9_9BACT</name>
<evidence type="ECO:0000259" key="8">
    <source>
        <dbReference type="SMART" id="SM01038"/>
    </source>
</evidence>
<evidence type="ECO:0000256" key="4">
    <source>
        <dbReference type="ARBA" id="ARBA00022801"/>
    </source>
</evidence>
<dbReference type="PANTHER" id="PTHR46323:SF2">
    <property type="entry name" value="BETA-GALACTOSIDASE"/>
    <property type="match status" value="1"/>
</dbReference>
<protein>
    <recommendedName>
        <fullName evidence="3 7">Beta-galactosidase</fullName>
        <ecNumber evidence="3 7">3.2.1.23</ecNumber>
    </recommendedName>
    <alternativeName>
        <fullName evidence="6 7">Lactase</fullName>
    </alternativeName>
</protein>
<dbReference type="GO" id="GO:0030246">
    <property type="term" value="F:carbohydrate binding"/>
    <property type="evidence" value="ECO:0007669"/>
    <property type="project" value="InterPro"/>
</dbReference>
<evidence type="ECO:0000256" key="1">
    <source>
        <dbReference type="ARBA" id="ARBA00001412"/>
    </source>
</evidence>
<dbReference type="InterPro" id="IPR014718">
    <property type="entry name" value="GH-type_carb-bd"/>
</dbReference>
<dbReference type="GO" id="GO:0004565">
    <property type="term" value="F:beta-galactosidase activity"/>
    <property type="evidence" value="ECO:0007669"/>
    <property type="project" value="UniProtKB-EC"/>
</dbReference>
<proteinExistence type="inferred from homology"/>
<dbReference type="InterPro" id="IPR023230">
    <property type="entry name" value="Glyco_hydro_2_CS"/>
</dbReference>
<dbReference type="Proteomes" id="UP000478417">
    <property type="component" value="Unassembled WGS sequence"/>
</dbReference>
<dbReference type="Pfam" id="PF16353">
    <property type="entry name" value="LacZ_4"/>
    <property type="match status" value="1"/>
</dbReference>
<evidence type="ECO:0000256" key="3">
    <source>
        <dbReference type="ARBA" id="ARBA00012756"/>
    </source>
</evidence>
<sequence>MRTLLGHLLKGLILSGIISTNTVFASGEARPEWDNPAVIQVNAEPPRASFIPFADKASALQHIDNPKESERYMTLSGRWAFNWCYKPADRPKEFYRTDFKDADWDRIDVPGNWQMQGHGTPVYLNTKYPFEIEKFRAPRDWNPVGSYRREFELPDSWKHADGAGDSIFLHFEGVESAFYLWVNGKPVGYSQGSRTPAEFNVSKFLIPGVNTIAVEVYRWSDGSYLEDQDFWRLSGIYRDVYLWKAGAARVENFQVNADYESADGSGTFSLSAKIGGSATVLIELIDPGGVSLFEKTLEPSKGALEMVHELASVQPWSAESPDLYSLLITVMNDAGTVAEVVTQPVGFRRVEIKDSRFLVNGVGIKLKGVNRHEHSPDTGHYVTREDMVRDILLFKRNNINAVRTAHYPNVPEWYHLCDRYGIYVMDEGNIESHGFGKGQGNALNDNPDFMEAHVDRVRRMVERDINHPSVIIWSTGNEAGDGPNTNACRTWMKERDPSRPVSYEDSTNPTGKGHGTDILSRMYIEAKDIDAFLELWGPERPMIIIEYSHAMGNSNGSLDAYWDKFWDHPRLGGAFIWDWMDQGLRQPVPDGNSDPWGRKDFFAYGGYIEDPLGIYNDRSFCMNGMVGADGTPHPGLRALKFVQQPVKVEWQDPGIALLITNRYDFSNLADKLVLHWSITEDGFVVNNGTLELPSIQARASGVLTLPEEVHATGNGKESFLNLSFKSRESTNWSDAGHEVAYSQLEFAGQWTASIQAIAAESPSLTTEGSQVVVSGNDWSITFDKEARGLSSWVVDGKELIERGPLPDFWRAPTDNDRGAALSLHGRGAGWKGHILSESTRWAKASDQWKPSDPEIKRKEDGSVSLVFSGDILGKQAVVTLSYTVLPGGKLKVDYDYRAKTDLPLIPRVGTDWVLPKEFDRIKWYGRGPDPTYSDRAFERIGIYGTTVMDNWVDYGVPQENGNKTGVRWLELTNNDGMGLRVTGTKPLSANAWPFDKADVHGKDYSWQLPSPEFTYLNVDHAQLGVGGDTSWGHICHPPYQLKDRVYQYSYYVEPVGK</sequence>
<keyword evidence="10" id="KW-1185">Reference proteome</keyword>
<keyword evidence="4 7" id="KW-0378">Hydrolase</keyword>
<dbReference type="InterPro" id="IPR017853">
    <property type="entry name" value="GH"/>
</dbReference>
<dbReference type="Gene3D" id="2.70.98.10">
    <property type="match status" value="1"/>
</dbReference>
<dbReference type="GO" id="GO:0005990">
    <property type="term" value="P:lactose catabolic process"/>
    <property type="evidence" value="ECO:0007669"/>
    <property type="project" value="TreeGrafter"/>
</dbReference>
<dbReference type="EMBL" id="JAAGNX010000001">
    <property type="protein sequence ID" value="NDV61612.1"/>
    <property type="molecule type" value="Genomic_DNA"/>
</dbReference>
<comment type="similarity">
    <text evidence="2 7">Belongs to the glycosyl hydrolase 2 family.</text>
</comment>
<evidence type="ECO:0000256" key="2">
    <source>
        <dbReference type="ARBA" id="ARBA00007401"/>
    </source>
</evidence>
<dbReference type="Gene3D" id="3.20.20.80">
    <property type="entry name" value="Glycosidases"/>
    <property type="match status" value="1"/>
</dbReference>
<dbReference type="InterPro" id="IPR008979">
    <property type="entry name" value="Galactose-bd-like_sf"/>
</dbReference>
<dbReference type="InterPro" id="IPR036156">
    <property type="entry name" value="Beta-gal/glucu_dom_sf"/>
</dbReference>
<dbReference type="SUPFAM" id="SSF49785">
    <property type="entry name" value="Galactose-binding domain-like"/>
    <property type="match status" value="1"/>
</dbReference>
<dbReference type="InterPro" id="IPR032312">
    <property type="entry name" value="LacZ_4"/>
</dbReference>
<dbReference type="InterPro" id="IPR011013">
    <property type="entry name" value="Gal_mutarotase_sf_dom"/>
</dbReference>
<reference evidence="9 10" key="1">
    <citation type="submission" date="2020-02" db="EMBL/GenBank/DDBJ databases">
        <title>Albibacoteraceae fam. nov., the first described family within the subdivision 4 Verrucomicrobia.</title>
        <authorList>
            <person name="Xi F."/>
        </authorList>
    </citation>
    <scope>NUCLEOTIDE SEQUENCE [LARGE SCALE GENOMIC DNA]</scope>
    <source>
        <strain evidence="9 10">CK1056</strain>
    </source>
</reference>
<dbReference type="PROSITE" id="PS00719">
    <property type="entry name" value="GLYCOSYL_HYDROL_F2_1"/>
    <property type="match status" value="1"/>
</dbReference>
<dbReference type="Pfam" id="PF02929">
    <property type="entry name" value="Bgal_small_N"/>
    <property type="match status" value="1"/>
</dbReference>
<evidence type="ECO:0000313" key="10">
    <source>
        <dbReference type="Proteomes" id="UP000478417"/>
    </source>
</evidence>
<dbReference type="InterPro" id="IPR050347">
    <property type="entry name" value="Bact_Beta-galactosidase"/>
</dbReference>
<dbReference type="SMART" id="SM01038">
    <property type="entry name" value="Bgal_small_N"/>
    <property type="match status" value="1"/>
</dbReference>
<evidence type="ECO:0000256" key="7">
    <source>
        <dbReference type="RuleBase" id="RU361154"/>
    </source>
</evidence>
<dbReference type="InterPro" id="IPR013783">
    <property type="entry name" value="Ig-like_fold"/>
</dbReference>
<dbReference type="InterPro" id="IPR006104">
    <property type="entry name" value="Glyco_hydro_2_N"/>
</dbReference>
<dbReference type="SUPFAM" id="SSF51445">
    <property type="entry name" value="(Trans)glycosidases"/>
    <property type="match status" value="1"/>
</dbReference>
<dbReference type="Gene3D" id="2.60.120.260">
    <property type="entry name" value="Galactose-binding domain-like"/>
    <property type="match status" value="1"/>
</dbReference>
<dbReference type="PANTHER" id="PTHR46323">
    <property type="entry name" value="BETA-GALACTOSIDASE"/>
    <property type="match status" value="1"/>
</dbReference>
<evidence type="ECO:0000256" key="5">
    <source>
        <dbReference type="ARBA" id="ARBA00023295"/>
    </source>
</evidence>